<dbReference type="GO" id="GO:0016810">
    <property type="term" value="F:hydrolase activity, acting on carbon-nitrogen (but not peptide) bonds"/>
    <property type="evidence" value="ECO:0007669"/>
    <property type="project" value="InterPro"/>
</dbReference>
<dbReference type="PANTHER" id="PTHR22642">
    <property type="entry name" value="IMIDAZOLONEPROPIONASE"/>
    <property type="match status" value="1"/>
</dbReference>
<accession>A0A542YUK9</accession>
<dbReference type="InterPro" id="IPR032466">
    <property type="entry name" value="Metal_Hydrolase"/>
</dbReference>
<gene>
    <name evidence="2" type="ORF">FB467_2927</name>
</gene>
<dbReference type="Gene3D" id="2.30.40.10">
    <property type="entry name" value="Urease, subunit C, domain 1"/>
    <property type="match status" value="1"/>
</dbReference>
<organism evidence="2 3">
    <name type="scientific">Ornithinicoccus hortensis</name>
    <dbReference type="NCBI Taxonomy" id="82346"/>
    <lineage>
        <taxon>Bacteria</taxon>
        <taxon>Bacillati</taxon>
        <taxon>Actinomycetota</taxon>
        <taxon>Actinomycetes</taxon>
        <taxon>Micrococcales</taxon>
        <taxon>Intrasporangiaceae</taxon>
        <taxon>Ornithinicoccus</taxon>
    </lineage>
</organism>
<sequence length="514" mass="53769">MSAAPILLRNARIVPIGTPGTAGTTATEPTDLLLSGGRVTAVGEAATADGVPSATEVLDLAGRWVIPGLWDQHVHMSSWAQALQRIDVSGSVRPQDVVARIAAHLENLPEGDRPFAVTGWGYRSANWDDLPSVAELDAVSQGLPVVIYSGDGHSGWLNTAAQRLLGLEPTATSLDEDAWFAAFTKFTAIPEVAQEGEQGLGPAAREAAARGIVGLVDLEFDSSFGFWPARVARGVDELQIRTAVYPDRLDDLIALGRATGDPFEDTGDLVRMGPLKVITDGSLGTRTAHCCDPYPATLQGDFPHGKQNVPGPELEELLRTATGHGLDVAVHAIGDAAIEIALQAYAASGAQGSIEHAQLTTPAQLSRMATLGIRASVQPAHLLDDRDLTARCWPGREERCFAFRSMLDAGIPLVLGSDAPVAPLDPWLAIAAAVHRSADEREAWVPEQAITAAEALAASTDGAGTVAAGHRADLAVLDHDPLAPAEGTATAGQRLRGMTVALTVNGGRVTHSAL</sequence>
<dbReference type="RefSeq" id="WP_141785723.1">
    <property type="nucleotide sequence ID" value="NZ_BAAAIK010000001.1"/>
</dbReference>
<dbReference type="Pfam" id="PF07969">
    <property type="entry name" value="Amidohydro_3"/>
    <property type="match status" value="1"/>
</dbReference>
<dbReference type="InterPro" id="IPR013108">
    <property type="entry name" value="Amidohydro_3"/>
</dbReference>
<comment type="caution">
    <text evidence="2">The sequence shown here is derived from an EMBL/GenBank/DDBJ whole genome shotgun (WGS) entry which is preliminary data.</text>
</comment>
<dbReference type="SUPFAM" id="SSF51556">
    <property type="entry name" value="Metallo-dependent hydrolases"/>
    <property type="match status" value="1"/>
</dbReference>
<dbReference type="Proteomes" id="UP000319516">
    <property type="component" value="Unassembled WGS sequence"/>
</dbReference>
<dbReference type="AlphaFoldDB" id="A0A542YUK9"/>
<dbReference type="Gene3D" id="3.20.20.140">
    <property type="entry name" value="Metal-dependent hydrolases"/>
    <property type="match status" value="1"/>
</dbReference>
<name>A0A542YUK9_9MICO</name>
<dbReference type="SUPFAM" id="SSF51338">
    <property type="entry name" value="Composite domain of metallo-dependent hydrolases"/>
    <property type="match status" value="1"/>
</dbReference>
<dbReference type="Gene3D" id="3.10.310.70">
    <property type="match status" value="1"/>
</dbReference>
<evidence type="ECO:0000313" key="3">
    <source>
        <dbReference type="Proteomes" id="UP000319516"/>
    </source>
</evidence>
<reference evidence="2 3" key="1">
    <citation type="submission" date="2019-06" db="EMBL/GenBank/DDBJ databases">
        <title>Sequencing the genomes of 1000 actinobacteria strains.</title>
        <authorList>
            <person name="Klenk H.-P."/>
        </authorList>
    </citation>
    <scope>NUCLEOTIDE SEQUENCE [LARGE SCALE GENOMIC DNA]</scope>
    <source>
        <strain evidence="2 3">DSM 12335</strain>
    </source>
</reference>
<keyword evidence="3" id="KW-1185">Reference proteome</keyword>
<feature type="domain" description="Amidohydrolase 3" evidence="1">
    <location>
        <begin position="56"/>
        <end position="510"/>
    </location>
</feature>
<dbReference type="EMBL" id="VFOP01000001">
    <property type="protein sequence ID" value="TQL51766.1"/>
    <property type="molecule type" value="Genomic_DNA"/>
</dbReference>
<dbReference type="OrthoDB" id="3238066at2"/>
<dbReference type="PANTHER" id="PTHR22642:SF2">
    <property type="entry name" value="PROTEIN LONG AFTER FAR-RED 3"/>
    <property type="match status" value="1"/>
</dbReference>
<evidence type="ECO:0000259" key="1">
    <source>
        <dbReference type="Pfam" id="PF07969"/>
    </source>
</evidence>
<protein>
    <recommendedName>
        <fullName evidence="1">Amidohydrolase 3 domain-containing protein</fullName>
    </recommendedName>
</protein>
<dbReference type="InterPro" id="IPR011059">
    <property type="entry name" value="Metal-dep_hydrolase_composite"/>
</dbReference>
<evidence type="ECO:0000313" key="2">
    <source>
        <dbReference type="EMBL" id="TQL51766.1"/>
    </source>
</evidence>
<proteinExistence type="predicted"/>